<keyword evidence="2" id="KW-1133">Transmembrane helix</keyword>
<dbReference type="RefSeq" id="WP_056227142.1">
    <property type="nucleotide sequence ID" value="NZ_FNJN01000001.1"/>
</dbReference>
<dbReference type="EMBL" id="FNJN01000001">
    <property type="protein sequence ID" value="SDO62669.1"/>
    <property type="molecule type" value="Genomic_DNA"/>
</dbReference>
<dbReference type="AlphaFoldDB" id="A0A1H0L370"/>
<proteinExistence type="predicted"/>
<feature type="transmembrane region" description="Helical" evidence="2">
    <location>
        <begin position="122"/>
        <end position="142"/>
    </location>
</feature>
<name>A0A1H0L370_MICTS</name>
<organism evidence="3 4">
    <name type="scientific">Microbacterium testaceum (strain StLB037)</name>
    <dbReference type="NCBI Taxonomy" id="979556"/>
    <lineage>
        <taxon>Bacteria</taxon>
        <taxon>Bacillati</taxon>
        <taxon>Actinomycetota</taxon>
        <taxon>Actinomycetes</taxon>
        <taxon>Micrococcales</taxon>
        <taxon>Microbacteriaceae</taxon>
        <taxon>Microbacterium</taxon>
    </lineage>
</organism>
<protein>
    <recommendedName>
        <fullName evidence="5">Large exoprotein</fullName>
    </recommendedName>
</protein>
<dbReference type="Proteomes" id="UP000186456">
    <property type="component" value="Unassembled WGS sequence"/>
</dbReference>
<evidence type="ECO:0000256" key="2">
    <source>
        <dbReference type="SAM" id="Phobius"/>
    </source>
</evidence>
<feature type="compositionally biased region" description="Pro residues" evidence="1">
    <location>
        <begin position="194"/>
        <end position="231"/>
    </location>
</feature>
<gene>
    <name evidence="3" type="ORF">SAMN04487788_0334</name>
</gene>
<evidence type="ECO:0008006" key="5">
    <source>
        <dbReference type="Google" id="ProtNLM"/>
    </source>
</evidence>
<reference evidence="3 4" key="1">
    <citation type="submission" date="2016-10" db="EMBL/GenBank/DDBJ databases">
        <authorList>
            <person name="de Groot N.N."/>
        </authorList>
    </citation>
    <scope>NUCLEOTIDE SEQUENCE [LARGE SCALE GENOMIC DNA]</scope>
    <source>
        <strain evidence="3 4">StLB037</strain>
    </source>
</reference>
<feature type="transmembrane region" description="Helical" evidence="2">
    <location>
        <begin position="63"/>
        <end position="86"/>
    </location>
</feature>
<keyword evidence="2" id="KW-0812">Transmembrane</keyword>
<evidence type="ECO:0000313" key="4">
    <source>
        <dbReference type="Proteomes" id="UP000186456"/>
    </source>
</evidence>
<feature type="compositionally biased region" description="Gly residues" evidence="1">
    <location>
        <begin position="180"/>
        <end position="190"/>
    </location>
</feature>
<evidence type="ECO:0000256" key="1">
    <source>
        <dbReference type="SAM" id="MobiDB-lite"/>
    </source>
</evidence>
<accession>A0A1H0L370</accession>
<evidence type="ECO:0000313" key="3">
    <source>
        <dbReference type="EMBL" id="SDO62669.1"/>
    </source>
</evidence>
<feature type="region of interest" description="Disordered" evidence="1">
    <location>
        <begin position="178"/>
        <end position="231"/>
    </location>
</feature>
<keyword evidence="2" id="KW-0472">Membrane</keyword>
<sequence>MSDSYYYDDGGSAAALAILLVLIPIFLILALAAYVISSFLYMKIFEKAGVQGKWRAWVPVYNGLIAAKLGDVSPWVVLIAIVASSVLSNIPVIGPVFSLVILAVAVMYSYRIGLKLGKDWPLLLLWLIPGVGALIWLAIIAFSNNRWNPAIPPAPWANSFLADKTVWNGIPVQPSQPVAGNGGGYAGPGYGAPPAQPYSPPQTPPAAGTTPPPPAPGTTPPPPAPPAGPQV</sequence>
<feature type="transmembrane region" description="Helical" evidence="2">
    <location>
        <begin position="92"/>
        <end position="110"/>
    </location>
</feature>
<feature type="transmembrane region" description="Helical" evidence="2">
    <location>
        <begin position="12"/>
        <end position="42"/>
    </location>
</feature>